<reference evidence="1" key="1">
    <citation type="journal article" date="2021" name="Proc. Natl. Acad. Sci. U.S.A.">
        <title>A Catalog of Tens of Thousands of Viruses from Human Metagenomes Reveals Hidden Associations with Chronic Diseases.</title>
        <authorList>
            <person name="Tisza M.J."/>
            <person name="Buck C.B."/>
        </authorList>
    </citation>
    <scope>NUCLEOTIDE SEQUENCE</scope>
    <source>
        <strain evidence="1">CtHGG8</strain>
    </source>
</reference>
<accession>A0A8S5N6D5</accession>
<dbReference type="EMBL" id="BK015071">
    <property type="protein sequence ID" value="DAD89895.1"/>
    <property type="molecule type" value="Genomic_DNA"/>
</dbReference>
<proteinExistence type="predicted"/>
<evidence type="ECO:0000313" key="1">
    <source>
        <dbReference type="EMBL" id="DAD89895.1"/>
    </source>
</evidence>
<name>A0A8S5N6D5_9CAUD</name>
<protein>
    <submittedName>
        <fullName evidence="1">Uncharacterized protein</fullName>
    </submittedName>
</protein>
<sequence length="74" mass="8820">MKKIEVEISLRDARNGYWRIEDNRFLSENGEWTASNIWESKEFEETELEEMEQMQSLIEGVLSGLEYEIAIVEF</sequence>
<organism evidence="1">
    <name type="scientific">Siphoviridae sp. ctHGG8</name>
    <dbReference type="NCBI Taxonomy" id="2826230"/>
    <lineage>
        <taxon>Viruses</taxon>
        <taxon>Duplodnaviria</taxon>
        <taxon>Heunggongvirae</taxon>
        <taxon>Uroviricota</taxon>
        <taxon>Caudoviricetes</taxon>
    </lineage>
</organism>